<gene>
    <name evidence="2" type="ORF">D910_05617</name>
    <name evidence="1" type="ORF">YQE_06411</name>
</gene>
<feature type="non-terminal residue" evidence="1">
    <location>
        <position position="1"/>
    </location>
</feature>
<sequence length="78" mass="8618">MAEPEHAFNLIPQQILNQVSMVEDGTLYSSDNYSKPPGNADQLTCYSNQNLDENSLMEYSLCEECPGTESGTQQVLAD</sequence>
<dbReference type="AlphaFoldDB" id="N6U8W1"/>
<proteinExistence type="predicted"/>
<dbReference type="HOGENOM" id="CLU_2624549_0_0_1"/>
<dbReference type="OrthoDB" id="1095242at2759"/>
<dbReference type="EMBL" id="KB740954">
    <property type="protein sequence ID" value="ENN77076.1"/>
    <property type="molecule type" value="Genomic_DNA"/>
</dbReference>
<name>N6U8W1_DENPD</name>
<reference evidence="1 3" key="1">
    <citation type="journal article" date="2013" name="Genome Biol.">
        <title>Draft genome of the mountain pine beetle, Dendroctonus ponderosae Hopkins, a major forest pest.</title>
        <authorList>
            <person name="Keeling C.I."/>
            <person name="Yuen M.M."/>
            <person name="Liao N.Y."/>
            <person name="Docking T.R."/>
            <person name="Chan S.K."/>
            <person name="Taylor G.A."/>
            <person name="Palmquist D.L."/>
            <person name="Jackman S.D."/>
            <person name="Nguyen A."/>
            <person name="Li M."/>
            <person name="Henderson H."/>
            <person name="Janes J.K."/>
            <person name="Zhao Y."/>
            <person name="Pandoh P."/>
            <person name="Moore R."/>
            <person name="Sperling F.A."/>
            <person name="Huber D.P."/>
            <person name="Birol I."/>
            <person name="Jones S.J."/>
            <person name="Bohlmann J."/>
        </authorList>
    </citation>
    <scope>NUCLEOTIDE SEQUENCE</scope>
</reference>
<dbReference type="EMBL" id="KB632041">
    <property type="protein sequence ID" value="ERL88229.1"/>
    <property type="molecule type" value="Genomic_DNA"/>
</dbReference>
<dbReference type="Proteomes" id="UP000030742">
    <property type="component" value="Unassembled WGS sequence"/>
</dbReference>
<evidence type="ECO:0000313" key="2">
    <source>
        <dbReference type="EMBL" id="ERL88229.1"/>
    </source>
</evidence>
<protein>
    <submittedName>
        <fullName evidence="1">Uncharacterized protein</fullName>
    </submittedName>
</protein>
<evidence type="ECO:0000313" key="3">
    <source>
        <dbReference type="Proteomes" id="UP000030742"/>
    </source>
</evidence>
<evidence type="ECO:0000313" key="1">
    <source>
        <dbReference type="EMBL" id="ENN77076.1"/>
    </source>
</evidence>
<accession>N6U8W1</accession>
<organism evidence="1">
    <name type="scientific">Dendroctonus ponderosae</name>
    <name type="common">Mountain pine beetle</name>
    <dbReference type="NCBI Taxonomy" id="77166"/>
    <lineage>
        <taxon>Eukaryota</taxon>
        <taxon>Metazoa</taxon>
        <taxon>Ecdysozoa</taxon>
        <taxon>Arthropoda</taxon>
        <taxon>Hexapoda</taxon>
        <taxon>Insecta</taxon>
        <taxon>Pterygota</taxon>
        <taxon>Neoptera</taxon>
        <taxon>Endopterygota</taxon>
        <taxon>Coleoptera</taxon>
        <taxon>Polyphaga</taxon>
        <taxon>Cucujiformia</taxon>
        <taxon>Curculionidae</taxon>
        <taxon>Scolytinae</taxon>
        <taxon>Dendroctonus</taxon>
    </lineage>
</organism>